<proteinExistence type="predicted"/>
<feature type="domain" description="Peptidase S9 prolyl oligopeptidase catalytic" evidence="1">
    <location>
        <begin position="54"/>
        <end position="256"/>
    </location>
</feature>
<dbReference type="SUPFAM" id="SSF53474">
    <property type="entry name" value="alpha/beta-Hydrolases"/>
    <property type="match status" value="1"/>
</dbReference>
<dbReference type="PANTHER" id="PTHR43265:SF1">
    <property type="entry name" value="ESTERASE ESTD"/>
    <property type="match status" value="1"/>
</dbReference>
<name>A0ABW8TAM9_9CLOT</name>
<dbReference type="Gene3D" id="3.40.50.1820">
    <property type="entry name" value="alpha/beta hydrolase"/>
    <property type="match status" value="1"/>
</dbReference>
<dbReference type="Pfam" id="PF00326">
    <property type="entry name" value="Peptidase_S9"/>
    <property type="match status" value="1"/>
</dbReference>
<accession>A0ABW8TAM9</accession>
<dbReference type="EMBL" id="JBJIAA010000001">
    <property type="protein sequence ID" value="MFL0248985.1"/>
    <property type="molecule type" value="Genomic_DNA"/>
</dbReference>
<organism evidence="2 3">
    <name type="scientific">Clostridium neuense</name>
    <dbReference type="NCBI Taxonomy" id="1728934"/>
    <lineage>
        <taxon>Bacteria</taxon>
        <taxon>Bacillati</taxon>
        <taxon>Bacillota</taxon>
        <taxon>Clostridia</taxon>
        <taxon>Eubacteriales</taxon>
        <taxon>Clostridiaceae</taxon>
        <taxon>Clostridium</taxon>
    </lineage>
</organism>
<keyword evidence="3" id="KW-1185">Reference proteome</keyword>
<comment type="caution">
    <text evidence="2">The sequence shown here is derived from an EMBL/GenBank/DDBJ whole genome shotgun (WGS) entry which is preliminary data.</text>
</comment>
<sequence>MQRSVEVKSGELTLRGMLHIPEKVEGNIPIVVIYHGFGGNKMGPHFAFVRLSRILEKCGIASVRFDFIGSGESDGEFSDMTLTNEINDANVILDYVKNLEFIDKDKIGIFGYSMGGAIASIIAGDRKDEINTLCLLAPAGNMEEIVKEVFIGDRYEEYIKEGCFDIQGFLLGKNFMEDIKDIDIFKRASKYNKSSRIIHSKADEVVPFSTSKRYMDIYKDNSELKVIEDANHTFENNKWEKQIIDEVVRYFDEKLKR</sequence>
<reference evidence="2 3" key="1">
    <citation type="submission" date="2024-11" db="EMBL/GenBank/DDBJ databases">
        <authorList>
            <person name="Heng Y.C."/>
            <person name="Lim A.C.H."/>
            <person name="Lee J.K.Y."/>
            <person name="Kittelmann S."/>
        </authorList>
    </citation>
    <scope>NUCLEOTIDE SEQUENCE [LARGE SCALE GENOMIC DNA]</scope>
    <source>
        <strain evidence="2 3">WILCCON 0114</strain>
    </source>
</reference>
<dbReference type="Proteomes" id="UP001623592">
    <property type="component" value="Unassembled WGS sequence"/>
</dbReference>
<protein>
    <submittedName>
        <fullName evidence="2">Alpha/beta hydrolase</fullName>
    </submittedName>
</protein>
<evidence type="ECO:0000259" key="1">
    <source>
        <dbReference type="Pfam" id="PF00326"/>
    </source>
</evidence>
<dbReference type="GO" id="GO:0016787">
    <property type="term" value="F:hydrolase activity"/>
    <property type="evidence" value="ECO:0007669"/>
    <property type="project" value="UniProtKB-KW"/>
</dbReference>
<dbReference type="InterPro" id="IPR029058">
    <property type="entry name" value="AB_hydrolase_fold"/>
</dbReference>
<gene>
    <name evidence="2" type="ORF">ACJDT4_01005</name>
</gene>
<dbReference type="InterPro" id="IPR053145">
    <property type="entry name" value="AB_hydrolase_Est10"/>
</dbReference>
<dbReference type="PANTHER" id="PTHR43265">
    <property type="entry name" value="ESTERASE ESTD"/>
    <property type="match status" value="1"/>
</dbReference>
<keyword evidence="2" id="KW-0378">Hydrolase</keyword>
<dbReference type="RefSeq" id="WP_406785661.1">
    <property type="nucleotide sequence ID" value="NZ_JBJIAA010000001.1"/>
</dbReference>
<evidence type="ECO:0000313" key="3">
    <source>
        <dbReference type="Proteomes" id="UP001623592"/>
    </source>
</evidence>
<dbReference type="InterPro" id="IPR001375">
    <property type="entry name" value="Peptidase_S9_cat"/>
</dbReference>
<evidence type="ECO:0000313" key="2">
    <source>
        <dbReference type="EMBL" id="MFL0248985.1"/>
    </source>
</evidence>